<feature type="signal peptide" evidence="1">
    <location>
        <begin position="1"/>
        <end position="35"/>
    </location>
</feature>
<comment type="caution">
    <text evidence="2">The sequence shown here is derived from an EMBL/GenBank/DDBJ whole genome shotgun (WGS) entry which is preliminary data.</text>
</comment>
<keyword evidence="3" id="KW-1185">Reference proteome</keyword>
<dbReference type="EMBL" id="JAOYFB010000037">
    <property type="protein sequence ID" value="KAK4023499.1"/>
    <property type="molecule type" value="Genomic_DNA"/>
</dbReference>
<organism evidence="2 3">
    <name type="scientific">Daphnia magna</name>
    <dbReference type="NCBI Taxonomy" id="35525"/>
    <lineage>
        <taxon>Eukaryota</taxon>
        <taxon>Metazoa</taxon>
        <taxon>Ecdysozoa</taxon>
        <taxon>Arthropoda</taxon>
        <taxon>Crustacea</taxon>
        <taxon>Branchiopoda</taxon>
        <taxon>Diplostraca</taxon>
        <taxon>Cladocera</taxon>
        <taxon>Anomopoda</taxon>
        <taxon>Daphniidae</taxon>
        <taxon>Daphnia</taxon>
    </lineage>
</organism>
<gene>
    <name evidence="2" type="ORF">OUZ56_008905</name>
</gene>
<feature type="chain" id="PRO_5046497567" evidence="1">
    <location>
        <begin position="36"/>
        <end position="91"/>
    </location>
</feature>
<evidence type="ECO:0000313" key="2">
    <source>
        <dbReference type="EMBL" id="KAK4023499.1"/>
    </source>
</evidence>
<sequence length="91" mass="10028">MGRVKKNFSIAQHHRLRFLWINLIALLAHIGLSSADYGGKCPEANVLVYSCGSGRDSSLNIFHLLKSYSSLCVPFSVGAVRPDGTETQKFM</sequence>
<protein>
    <submittedName>
        <fullName evidence="2">Uncharacterized protein</fullName>
    </submittedName>
</protein>
<keyword evidence="1" id="KW-0732">Signal</keyword>
<accession>A0ABR0AEM7</accession>
<reference evidence="2 3" key="1">
    <citation type="journal article" date="2023" name="Nucleic Acids Res.">
        <title>The hologenome of Daphnia magna reveals possible DNA methylation and microbiome-mediated evolution of the host genome.</title>
        <authorList>
            <person name="Chaturvedi A."/>
            <person name="Li X."/>
            <person name="Dhandapani V."/>
            <person name="Marshall H."/>
            <person name="Kissane S."/>
            <person name="Cuenca-Cambronero M."/>
            <person name="Asole G."/>
            <person name="Calvet F."/>
            <person name="Ruiz-Romero M."/>
            <person name="Marangio P."/>
            <person name="Guigo R."/>
            <person name="Rago D."/>
            <person name="Mirbahai L."/>
            <person name="Eastwood N."/>
            <person name="Colbourne J.K."/>
            <person name="Zhou J."/>
            <person name="Mallon E."/>
            <person name="Orsini L."/>
        </authorList>
    </citation>
    <scope>NUCLEOTIDE SEQUENCE [LARGE SCALE GENOMIC DNA]</scope>
    <source>
        <strain evidence="2">LRV0_1</strain>
    </source>
</reference>
<dbReference type="Proteomes" id="UP001234178">
    <property type="component" value="Unassembled WGS sequence"/>
</dbReference>
<evidence type="ECO:0000313" key="3">
    <source>
        <dbReference type="Proteomes" id="UP001234178"/>
    </source>
</evidence>
<evidence type="ECO:0000256" key="1">
    <source>
        <dbReference type="SAM" id="SignalP"/>
    </source>
</evidence>
<proteinExistence type="predicted"/>
<name>A0ABR0AEM7_9CRUS</name>